<organism evidence="7 8">
    <name type="scientific">Zalerion maritima</name>
    <dbReference type="NCBI Taxonomy" id="339359"/>
    <lineage>
        <taxon>Eukaryota</taxon>
        <taxon>Fungi</taxon>
        <taxon>Dikarya</taxon>
        <taxon>Ascomycota</taxon>
        <taxon>Pezizomycotina</taxon>
        <taxon>Sordariomycetes</taxon>
        <taxon>Lulworthiomycetidae</taxon>
        <taxon>Lulworthiales</taxon>
        <taxon>Lulworthiaceae</taxon>
        <taxon>Zalerion</taxon>
    </lineage>
</organism>
<dbReference type="PANTHER" id="PTHR11829">
    <property type="entry name" value="FORKHEAD BOX PROTEIN"/>
    <property type="match status" value="1"/>
</dbReference>
<dbReference type="InterPro" id="IPR036388">
    <property type="entry name" value="WH-like_DNA-bd_sf"/>
</dbReference>
<evidence type="ECO:0000256" key="1">
    <source>
        <dbReference type="ARBA" id="ARBA00004123"/>
    </source>
</evidence>
<dbReference type="GO" id="GO:0005634">
    <property type="term" value="C:nucleus"/>
    <property type="evidence" value="ECO:0007669"/>
    <property type="project" value="UniProtKB-SubCell"/>
</dbReference>
<dbReference type="Pfam" id="PF00250">
    <property type="entry name" value="Forkhead"/>
    <property type="match status" value="1"/>
</dbReference>
<feature type="domain" description="Fork-head" evidence="6">
    <location>
        <begin position="211"/>
        <end position="306"/>
    </location>
</feature>
<dbReference type="PANTHER" id="PTHR11829:SF343">
    <property type="entry name" value="FORK-HEAD DOMAIN-CONTAINING PROTEIN"/>
    <property type="match status" value="1"/>
</dbReference>
<evidence type="ECO:0000313" key="8">
    <source>
        <dbReference type="Proteomes" id="UP001201980"/>
    </source>
</evidence>
<dbReference type="SUPFAM" id="SSF46785">
    <property type="entry name" value="Winged helix' DNA-binding domain"/>
    <property type="match status" value="1"/>
</dbReference>
<comment type="caution">
    <text evidence="7">The sequence shown here is derived from an EMBL/GenBank/DDBJ whole genome shotgun (WGS) entry which is preliminary data.</text>
</comment>
<evidence type="ECO:0000259" key="6">
    <source>
        <dbReference type="PROSITE" id="PS50039"/>
    </source>
</evidence>
<dbReference type="InterPro" id="IPR001766">
    <property type="entry name" value="Fork_head_dom"/>
</dbReference>
<dbReference type="FunFam" id="1.10.10.10:FF:000260">
    <property type="entry name" value="Forkhead transcription factor (Sep1)"/>
    <property type="match status" value="1"/>
</dbReference>
<dbReference type="EMBL" id="JAKWBI020000058">
    <property type="protein sequence ID" value="KAJ2904274.1"/>
    <property type="molecule type" value="Genomic_DNA"/>
</dbReference>
<comment type="subcellular location">
    <subcellularLocation>
        <location evidence="1 4">Nucleus</location>
    </subcellularLocation>
</comment>
<feature type="compositionally biased region" description="Polar residues" evidence="5">
    <location>
        <begin position="741"/>
        <end position="757"/>
    </location>
</feature>
<feature type="region of interest" description="Disordered" evidence="5">
    <location>
        <begin position="737"/>
        <end position="772"/>
    </location>
</feature>
<keyword evidence="2 4" id="KW-0238">DNA-binding</keyword>
<evidence type="ECO:0000256" key="2">
    <source>
        <dbReference type="ARBA" id="ARBA00023125"/>
    </source>
</evidence>
<feature type="region of interest" description="Disordered" evidence="5">
    <location>
        <begin position="297"/>
        <end position="338"/>
    </location>
</feature>
<dbReference type="Proteomes" id="UP001201980">
    <property type="component" value="Unassembled WGS sequence"/>
</dbReference>
<dbReference type="PROSITE" id="PS00657">
    <property type="entry name" value="FORK_HEAD_1"/>
    <property type="match status" value="1"/>
</dbReference>
<dbReference type="InterPro" id="IPR050211">
    <property type="entry name" value="FOX_domain-containing"/>
</dbReference>
<sequence length="772" mass="84570">MAKPTRFDTAIEPLHIYQDDIFDQAAPIVSHAPMPSTTKSPRKALQPAKTNAIINPTSSKSGSGRSPLKPKSRHNSTPLNLLQPSKGNSKLNMVSIQPPSFNGQQTDSMQKKCPVMSRFKTVTQKPLASAAYLDSNSGKENSHPTIYPAPPAPSQFNLPLENYYQKTSGKRVLMEAAPIKEARPAKKIKLDTDVELPPHDSFPPVKDDGQKPPHSYATLIGMAILRSPYRRLTLSQIYKWISDSYSFYNAQDAGWQNSIRHNLSLNKAFIKQERPKDDKGKGNYWAILPGMEAQFVKEKPTRKSQQAAANLNSDNSGPPLRMEPPPPRASSAVQESGLPPAASKMALPKLSQINSTAAANEPSSDATIPCPISDLAVPEESIETKLDFDANLDFYSPLPAAIHSSPPIPKHIDTTRSGTPPPIMKALSSSVSRSNKRKLASMDDSGYISSLESSVMRPNQAANNMLTSEVDRPHSRRGRTCGLGTAEAEIRRIRSSSYDSPTKSRSHGLMPPSSSPYRNDSGQMLPPLTPAMKMRAPPRPPPSVSPNTNLRIHRDKVHTMLNSPLRRASVLAEEANTWSPAFNLDNTIYTYNEFNIENTDFDVFQDPLFANFDIDSPIKRSVRKPSRLERPHSTGALSDMSNSAQRKSITSVPFLKFPGQIESPNAAKFDTPSKLIGTMDSPGKLFNLGSPTRMPVGDENSAGDWLAGIEDFQGSEFLVDEITDFGLDILQGFEKIGGGAPSNSQPQVSTPTRTLQPRQIKPGLGRSYTTTF</sequence>
<dbReference type="SMART" id="SM00339">
    <property type="entry name" value="FH"/>
    <property type="match status" value="1"/>
</dbReference>
<dbReference type="PRINTS" id="PR00053">
    <property type="entry name" value="FORKHEAD"/>
</dbReference>
<dbReference type="GO" id="GO:0000978">
    <property type="term" value="F:RNA polymerase II cis-regulatory region sequence-specific DNA binding"/>
    <property type="evidence" value="ECO:0007669"/>
    <property type="project" value="TreeGrafter"/>
</dbReference>
<keyword evidence="8" id="KW-1185">Reference proteome</keyword>
<feature type="region of interest" description="Disordered" evidence="5">
    <location>
        <begin position="623"/>
        <end position="645"/>
    </location>
</feature>
<accession>A0AAD5WTX1</accession>
<dbReference type="Gene3D" id="1.10.10.10">
    <property type="entry name" value="Winged helix-like DNA-binding domain superfamily/Winged helix DNA-binding domain"/>
    <property type="match status" value="1"/>
</dbReference>
<evidence type="ECO:0000256" key="4">
    <source>
        <dbReference type="PROSITE-ProRule" id="PRU00089"/>
    </source>
</evidence>
<dbReference type="CDD" id="cd00059">
    <property type="entry name" value="FH_FOX"/>
    <property type="match status" value="1"/>
</dbReference>
<keyword evidence="3 4" id="KW-0539">Nucleus</keyword>
<feature type="compositionally biased region" description="Polar residues" evidence="5">
    <location>
        <begin position="75"/>
        <end position="88"/>
    </location>
</feature>
<feature type="DNA-binding region" description="Fork-head" evidence="4">
    <location>
        <begin position="211"/>
        <end position="306"/>
    </location>
</feature>
<dbReference type="InterPro" id="IPR018122">
    <property type="entry name" value="TF_fork_head_CS_1"/>
</dbReference>
<protein>
    <recommendedName>
        <fullName evidence="6">Fork-head domain-containing protein</fullName>
    </recommendedName>
</protein>
<evidence type="ECO:0000256" key="5">
    <source>
        <dbReference type="SAM" id="MobiDB-lite"/>
    </source>
</evidence>
<dbReference type="InterPro" id="IPR030456">
    <property type="entry name" value="TF_fork_head_CS_2"/>
</dbReference>
<feature type="compositionally biased region" description="Polar residues" evidence="5">
    <location>
        <begin position="635"/>
        <end position="645"/>
    </location>
</feature>
<dbReference type="AlphaFoldDB" id="A0AAD5WTX1"/>
<dbReference type="InterPro" id="IPR036390">
    <property type="entry name" value="WH_DNA-bd_sf"/>
</dbReference>
<dbReference type="GO" id="GO:0001228">
    <property type="term" value="F:DNA-binding transcription activator activity, RNA polymerase II-specific"/>
    <property type="evidence" value="ECO:0007669"/>
    <property type="project" value="UniProtKB-ARBA"/>
</dbReference>
<feature type="compositionally biased region" description="Polar residues" evidence="5">
    <location>
        <begin position="303"/>
        <end position="316"/>
    </location>
</feature>
<gene>
    <name evidence="7" type="ORF">MKZ38_008485</name>
</gene>
<proteinExistence type="predicted"/>
<feature type="region of interest" description="Disordered" evidence="5">
    <location>
        <begin position="28"/>
        <end position="88"/>
    </location>
</feature>
<dbReference type="PROSITE" id="PS00658">
    <property type="entry name" value="FORK_HEAD_2"/>
    <property type="match status" value="1"/>
</dbReference>
<feature type="region of interest" description="Disordered" evidence="5">
    <location>
        <begin position="494"/>
        <end position="549"/>
    </location>
</feature>
<reference evidence="7" key="1">
    <citation type="submission" date="2022-07" db="EMBL/GenBank/DDBJ databases">
        <title>Draft genome sequence of Zalerion maritima ATCC 34329, a (micro)plastics degrading marine fungus.</title>
        <authorList>
            <person name="Paco A."/>
            <person name="Goncalves M.F.M."/>
            <person name="Rocha-Santos T.A.P."/>
            <person name="Alves A."/>
        </authorList>
    </citation>
    <scope>NUCLEOTIDE SEQUENCE</scope>
    <source>
        <strain evidence="7">ATCC 34329</strain>
    </source>
</reference>
<evidence type="ECO:0000256" key="3">
    <source>
        <dbReference type="ARBA" id="ARBA00023242"/>
    </source>
</evidence>
<name>A0AAD5WTX1_9PEZI</name>
<dbReference type="PROSITE" id="PS50039">
    <property type="entry name" value="FORK_HEAD_3"/>
    <property type="match status" value="1"/>
</dbReference>
<evidence type="ECO:0000313" key="7">
    <source>
        <dbReference type="EMBL" id="KAJ2904274.1"/>
    </source>
</evidence>
<feature type="compositionally biased region" description="Polar residues" evidence="5">
    <location>
        <begin position="48"/>
        <end position="64"/>
    </location>
</feature>